<dbReference type="PANTHER" id="PTHR33531:SF10">
    <property type="entry name" value="BLR7895 PROTEIN"/>
    <property type="match status" value="1"/>
</dbReference>
<dbReference type="OrthoDB" id="7349688at2"/>
<dbReference type="EMBL" id="SJZB01000008">
    <property type="protein sequence ID" value="TCJ18931.1"/>
    <property type="molecule type" value="Genomic_DNA"/>
</dbReference>
<accession>A0A4R1BNA1</accession>
<proteinExistence type="predicted"/>
<dbReference type="SUPFAM" id="SSF47240">
    <property type="entry name" value="Ferritin-like"/>
    <property type="match status" value="1"/>
</dbReference>
<dbReference type="PANTHER" id="PTHR33531">
    <property type="entry name" value="RUBRERYTHRIN SUBFAMILY"/>
    <property type="match status" value="1"/>
</dbReference>
<dbReference type="InterPro" id="IPR003251">
    <property type="entry name" value="Rr_diiron-bd_dom"/>
</dbReference>
<reference evidence="2 3" key="1">
    <citation type="submission" date="2019-03" db="EMBL/GenBank/DDBJ databases">
        <title>Genome sequence of Thiobacillaceae bacterium LSR1, a sulfur-oxidizing bacterium isolated from freshwater sediment.</title>
        <authorList>
            <person name="Li S."/>
        </authorList>
    </citation>
    <scope>NUCLEOTIDE SEQUENCE [LARGE SCALE GENOMIC DNA]</scope>
    <source>
        <strain evidence="2 3">LSR1</strain>
    </source>
</reference>
<dbReference type="Gene3D" id="1.20.1260.10">
    <property type="match status" value="1"/>
</dbReference>
<dbReference type="InterPro" id="IPR012347">
    <property type="entry name" value="Ferritin-like"/>
</dbReference>
<dbReference type="CDD" id="cd01045">
    <property type="entry name" value="Ferritin_like_AB"/>
    <property type="match status" value="1"/>
</dbReference>
<evidence type="ECO:0000259" key="1">
    <source>
        <dbReference type="Pfam" id="PF02915"/>
    </source>
</evidence>
<evidence type="ECO:0000313" key="2">
    <source>
        <dbReference type="EMBL" id="TCJ18931.1"/>
    </source>
</evidence>
<dbReference type="InterPro" id="IPR009078">
    <property type="entry name" value="Ferritin-like_SF"/>
</dbReference>
<dbReference type="GO" id="GO:0046872">
    <property type="term" value="F:metal ion binding"/>
    <property type="evidence" value="ECO:0007669"/>
    <property type="project" value="InterPro"/>
</dbReference>
<feature type="domain" description="Rubrerythrin diiron-binding" evidence="1">
    <location>
        <begin position="111"/>
        <end position="161"/>
    </location>
</feature>
<dbReference type="RefSeq" id="WP_131444559.1">
    <property type="nucleotide sequence ID" value="NZ_SJZB01000008.1"/>
</dbReference>
<name>A0A4R1BNA1_9PROT</name>
<protein>
    <submittedName>
        <fullName evidence="2">Rubrerythrin</fullName>
    </submittedName>
</protein>
<dbReference type="Proteomes" id="UP000295443">
    <property type="component" value="Unassembled WGS sequence"/>
</dbReference>
<keyword evidence="3" id="KW-1185">Reference proteome</keyword>
<dbReference type="GO" id="GO:0016491">
    <property type="term" value="F:oxidoreductase activity"/>
    <property type="evidence" value="ECO:0007669"/>
    <property type="project" value="InterPro"/>
</dbReference>
<comment type="caution">
    <text evidence="2">The sequence shown here is derived from an EMBL/GenBank/DDBJ whole genome shotgun (WGS) entry which is preliminary data.</text>
</comment>
<evidence type="ECO:0000313" key="3">
    <source>
        <dbReference type="Proteomes" id="UP000295443"/>
    </source>
</evidence>
<dbReference type="Pfam" id="PF02915">
    <property type="entry name" value="Rubrerythrin"/>
    <property type="match status" value="1"/>
</dbReference>
<sequence length="169" mass="19070">MSEHEGTSSGVERLRATKTLKEILDVATSFEATARDFYTALVPKVGKNLRWLVEDLAKEEAGHYTLFSGLAARPDLERLLQAEVATPASDRRFSDAVLQPDLGERPDDQAILQYALAREHTAMEQYRALAENTEPGPFKELFEYLANEETKHKNELERLYYETVHSGGV</sequence>
<gene>
    <name evidence="2" type="ORF">EZJ19_01625</name>
</gene>
<dbReference type="AlphaFoldDB" id="A0A4R1BNA1"/>
<organism evidence="2 3">
    <name type="scientific">Parasulfuritortus cantonensis</name>
    <dbReference type="NCBI Taxonomy" id="2528202"/>
    <lineage>
        <taxon>Bacteria</taxon>
        <taxon>Pseudomonadati</taxon>
        <taxon>Pseudomonadota</taxon>
        <taxon>Betaproteobacteria</taxon>
        <taxon>Nitrosomonadales</taxon>
        <taxon>Thiobacillaceae</taxon>
        <taxon>Parasulfuritortus</taxon>
    </lineage>
</organism>